<keyword evidence="7" id="KW-0809">Transit peptide</keyword>
<evidence type="ECO:0000259" key="13">
    <source>
        <dbReference type="PROSITE" id="PS51686"/>
    </source>
</evidence>
<evidence type="ECO:0000256" key="11">
    <source>
        <dbReference type="PROSITE-ProRule" id="PRU01023"/>
    </source>
</evidence>
<dbReference type="GO" id="GO:0031167">
    <property type="term" value="P:rRNA methylation"/>
    <property type="evidence" value="ECO:0007669"/>
    <property type="project" value="TreeGrafter"/>
</dbReference>
<evidence type="ECO:0000256" key="6">
    <source>
        <dbReference type="ARBA" id="ARBA00022884"/>
    </source>
</evidence>
<dbReference type="InterPro" id="IPR001678">
    <property type="entry name" value="MeTrfase_RsmB-F_NOP2_dom"/>
</dbReference>
<accession>A0A1X0NRJ9</accession>
<feature type="binding site" evidence="11">
    <location>
        <position position="156"/>
    </location>
    <ligand>
        <name>S-adenosyl-L-methionine</name>
        <dbReference type="ChEBI" id="CHEBI:59789"/>
    </ligand>
</feature>
<evidence type="ECO:0000256" key="2">
    <source>
        <dbReference type="ARBA" id="ARBA00022552"/>
    </source>
</evidence>
<dbReference type="STRING" id="67003.A0A1X0NRJ9"/>
<dbReference type="VEuPathDB" id="TriTrypDB:TM35_000221160"/>
<keyword evidence="6 11" id="KW-0694">RNA-binding</keyword>
<dbReference type="EMBL" id="NBCO01000022">
    <property type="protein sequence ID" value="ORC87317.1"/>
    <property type="molecule type" value="Genomic_DNA"/>
</dbReference>
<dbReference type="PROSITE" id="PS51686">
    <property type="entry name" value="SAM_MT_RSMB_NOP"/>
    <property type="match status" value="1"/>
</dbReference>
<evidence type="ECO:0000256" key="1">
    <source>
        <dbReference type="ARBA" id="ARBA00004173"/>
    </source>
</evidence>
<dbReference type="Gene3D" id="3.40.50.150">
    <property type="entry name" value="Vaccinia Virus protein VP39"/>
    <property type="match status" value="1"/>
</dbReference>
<comment type="caution">
    <text evidence="14">The sequence shown here is derived from an EMBL/GenBank/DDBJ whole genome shotgun (WGS) entry which is preliminary data.</text>
</comment>
<keyword evidence="3 11" id="KW-0489">Methyltransferase</keyword>
<name>A0A1X0NRJ9_9TRYP</name>
<comment type="subcellular location">
    <subcellularLocation>
        <location evidence="1">Mitochondrion</location>
    </subcellularLocation>
</comment>
<dbReference type="PRINTS" id="PR02008">
    <property type="entry name" value="RCMTFAMILY"/>
</dbReference>
<keyword evidence="2" id="KW-0698">rRNA processing</keyword>
<evidence type="ECO:0000256" key="9">
    <source>
        <dbReference type="ARBA" id="ARBA00042050"/>
    </source>
</evidence>
<keyword evidence="4 11" id="KW-0808">Transferase</keyword>
<dbReference type="PANTHER" id="PTHR22808">
    <property type="entry name" value="NCL1 YEAST -RELATED NOL1/NOP2/FMU SUN DOMAIN-CONTAINING"/>
    <property type="match status" value="1"/>
</dbReference>
<feature type="binding site" evidence="11">
    <location>
        <position position="202"/>
    </location>
    <ligand>
        <name>S-adenosyl-L-methionine</name>
        <dbReference type="ChEBI" id="CHEBI:59789"/>
    </ligand>
</feature>
<comment type="caution">
    <text evidence="11">Lacks conserved residue(s) required for the propagation of feature annotation.</text>
</comment>
<evidence type="ECO:0000256" key="3">
    <source>
        <dbReference type="ARBA" id="ARBA00022603"/>
    </source>
</evidence>
<dbReference type="GeneID" id="39986943"/>
<organism evidence="14 15">
    <name type="scientific">Trypanosoma theileri</name>
    <dbReference type="NCBI Taxonomy" id="67003"/>
    <lineage>
        <taxon>Eukaryota</taxon>
        <taxon>Discoba</taxon>
        <taxon>Euglenozoa</taxon>
        <taxon>Kinetoplastea</taxon>
        <taxon>Metakinetoplastina</taxon>
        <taxon>Trypanosomatida</taxon>
        <taxon>Trypanosomatidae</taxon>
        <taxon>Trypanosoma</taxon>
    </lineage>
</organism>
<keyword evidence="8" id="KW-0496">Mitochondrion</keyword>
<dbReference type="GO" id="GO:0003723">
    <property type="term" value="F:RNA binding"/>
    <property type="evidence" value="ECO:0007669"/>
    <property type="project" value="UniProtKB-UniRule"/>
</dbReference>
<dbReference type="OrthoDB" id="427002at2759"/>
<dbReference type="InterPro" id="IPR049560">
    <property type="entry name" value="MeTrfase_RsmB-F_NOP2_cat"/>
</dbReference>
<proteinExistence type="inferred from homology"/>
<dbReference type="CDD" id="cd02440">
    <property type="entry name" value="AdoMet_MTases"/>
    <property type="match status" value="1"/>
</dbReference>
<feature type="region of interest" description="Disordered" evidence="12">
    <location>
        <begin position="328"/>
        <end position="352"/>
    </location>
</feature>
<keyword evidence="15" id="KW-1185">Reference proteome</keyword>
<evidence type="ECO:0000256" key="7">
    <source>
        <dbReference type="ARBA" id="ARBA00022946"/>
    </source>
</evidence>
<evidence type="ECO:0000256" key="4">
    <source>
        <dbReference type="ARBA" id="ARBA00022679"/>
    </source>
</evidence>
<evidence type="ECO:0000256" key="12">
    <source>
        <dbReference type="SAM" id="MobiDB-lite"/>
    </source>
</evidence>
<dbReference type="SUPFAM" id="SSF53335">
    <property type="entry name" value="S-adenosyl-L-methionine-dependent methyltransferases"/>
    <property type="match status" value="1"/>
</dbReference>
<dbReference type="Pfam" id="PF01189">
    <property type="entry name" value="Methyltr_RsmB-F"/>
    <property type="match status" value="1"/>
</dbReference>
<keyword evidence="5 11" id="KW-0949">S-adenosyl-L-methionine</keyword>
<dbReference type="GO" id="GO:0005762">
    <property type="term" value="C:mitochondrial large ribosomal subunit"/>
    <property type="evidence" value="ECO:0007669"/>
    <property type="project" value="TreeGrafter"/>
</dbReference>
<evidence type="ECO:0000256" key="5">
    <source>
        <dbReference type="ARBA" id="ARBA00022691"/>
    </source>
</evidence>
<dbReference type="InterPro" id="IPR029063">
    <property type="entry name" value="SAM-dependent_MTases_sf"/>
</dbReference>
<sequence>MPPKKGKNGRNNATVSKRGVSFEKYFTSVYGARWPTLCKAMTASTPKKVVLWNRFCQLPFEKVMSNMKRVHDKSLLQVFCVESDELVNPPQLQLQQITDDFNVRAHHFLDYTSALIVEQLDVTAFNKVLDLCAGSGENTIAIAQCLSVDGVLIANETRSDRYLRLQRNIREYVPPNFVPITITKRDAQTWYSPSTYHRVLVDVPCSCERRILQQQKQQWGAVPISPQVWSEESSREMSRTQRTLLLRGIEACLPDGRIVYSTRSMAPMENDEVVEDVLQRTRCEVEVQKITMCVGEATRYGWIILPDHTQGLGPMYCCVLHKISDTRLDSEEEEEDSSSSESVSTTTEKEEE</sequence>
<evidence type="ECO:0000256" key="8">
    <source>
        <dbReference type="ARBA" id="ARBA00023128"/>
    </source>
</evidence>
<reference evidence="14 15" key="1">
    <citation type="submission" date="2017-03" db="EMBL/GenBank/DDBJ databases">
        <title>An alternative strategy for trypanosome survival in the mammalian bloodstream revealed through genome and transcriptome analysis of the ubiquitous bovine parasite Trypanosoma (Megatrypanum) theileri.</title>
        <authorList>
            <person name="Kelly S."/>
            <person name="Ivens A."/>
            <person name="Mott A."/>
            <person name="O'Neill E."/>
            <person name="Emms D."/>
            <person name="Macleod O."/>
            <person name="Voorheis P."/>
            <person name="Matthews J."/>
            <person name="Matthews K."/>
            <person name="Carrington M."/>
        </authorList>
    </citation>
    <scope>NUCLEOTIDE SEQUENCE [LARGE SCALE GENOMIC DNA]</scope>
    <source>
        <strain evidence="14">Edinburgh</strain>
    </source>
</reference>
<dbReference type="RefSeq" id="XP_028881383.1">
    <property type="nucleotide sequence ID" value="XM_029027163.1"/>
</dbReference>
<dbReference type="GO" id="GO:0008173">
    <property type="term" value="F:RNA methyltransferase activity"/>
    <property type="evidence" value="ECO:0007669"/>
    <property type="project" value="InterPro"/>
</dbReference>
<evidence type="ECO:0000313" key="15">
    <source>
        <dbReference type="Proteomes" id="UP000192257"/>
    </source>
</evidence>
<evidence type="ECO:0000256" key="10">
    <source>
        <dbReference type="ARBA" id="ARBA00049302"/>
    </source>
</evidence>
<feature type="domain" description="SAM-dependent MTase RsmB/NOP-type" evidence="13">
    <location>
        <begin position="41"/>
        <end position="323"/>
    </location>
</feature>
<protein>
    <recommendedName>
        <fullName evidence="9">NOL1/NOP2/Sun domain family member 4</fullName>
    </recommendedName>
</protein>
<comment type="similarity">
    <text evidence="11">Belongs to the class I-like SAM-binding methyltransferase superfamily. RsmB/NOP family.</text>
</comment>
<evidence type="ECO:0000313" key="14">
    <source>
        <dbReference type="EMBL" id="ORC87317.1"/>
    </source>
</evidence>
<dbReference type="AlphaFoldDB" id="A0A1X0NRJ9"/>
<gene>
    <name evidence="14" type="ORF">TM35_000221160</name>
</gene>
<dbReference type="Proteomes" id="UP000192257">
    <property type="component" value="Unassembled WGS sequence"/>
</dbReference>
<feature type="binding site" evidence="11">
    <location>
        <position position="186"/>
    </location>
    <ligand>
        <name>S-adenosyl-L-methionine</name>
        <dbReference type="ChEBI" id="CHEBI:59789"/>
    </ligand>
</feature>
<dbReference type="PANTHER" id="PTHR22808:SF3">
    <property type="entry name" value="5-METHYLCYTOSINE RRNA METHYLTRANSFERASE NSUN4"/>
    <property type="match status" value="1"/>
</dbReference>
<comment type="catalytic activity">
    <reaction evidence="10">
        <text>a cytidine in rRNA + S-adenosyl-L-methionine = a 5-methylcytidine in rRNA + S-adenosyl-L-homocysteine + H(+)</text>
        <dbReference type="Rhea" id="RHEA:61484"/>
        <dbReference type="Rhea" id="RHEA-COMP:15836"/>
        <dbReference type="Rhea" id="RHEA-COMP:15837"/>
        <dbReference type="ChEBI" id="CHEBI:15378"/>
        <dbReference type="ChEBI" id="CHEBI:57856"/>
        <dbReference type="ChEBI" id="CHEBI:59789"/>
        <dbReference type="ChEBI" id="CHEBI:74483"/>
        <dbReference type="ChEBI" id="CHEBI:82748"/>
    </reaction>
</comment>
<dbReference type="InterPro" id="IPR023267">
    <property type="entry name" value="RCMT"/>
</dbReference>